<dbReference type="OrthoDB" id="272552at2"/>
<sequence length="387" mass="42846">MHDMHDEQVSRRAFATSAVGTVVALGAASGLTQACARLPTAASMQPPPPLPESRRVELSGADFSTWRDIDHLARLAPTPHNTQPYRIRPLDPRTADIVALGERFLPEEDHGNRYVASAFGILSSAIEMAARTLGVQVTTTPASSVDVAGLHRAAAPTTLGRVTVVGVTEPSRDASLLDVRRTSRIPYHDRIVEPEIWRGLQGIAATYGHRLLEYHDRDVVDATLRLNVDALIDNLGLHREREEIRHWYRTGPTPPFGDGLWEKPLNQRAIEIKTAFGSPGFFRLPVIRPIATHQYLKTQRGTRHVALLCGRFTTWPDLVGAGRALFDVWIEMARHGVYMHPMGSMLTNSVYATEIARRFGVTDCWLAMRVGYSDAPPRAPRLASILL</sequence>
<evidence type="ECO:0000313" key="1">
    <source>
        <dbReference type="EMBL" id="AHG92802.1"/>
    </source>
</evidence>
<name>W0RQR9_9BACT</name>
<dbReference type="InParanoid" id="W0RQR9"/>
<dbReference type="Proteomes" id="UP000019151">
    <property type="component" value="Plasmid 1"/>
</dbReference>
<dbReference type="SUPFAM" id="SSF55469">
    <property type="entry name" value="FMN-dependent nitroreductase-like"/>
    <property type="match status" value="1"/>
</dbReference>
<protein>
    <recommendedName>
        <fullName evidence="3">Nitroreductase</fullName>
    </recommendedName>
</protein>
<dbReference type="KEGG" id="gba:J421_5267"/>
<dbReference type="HOGENOM" id="CLU_784499_0_0_0"/>
<keyword evidence="2" id="KW-1185">Reference proteome</keyword>
<dbReference type="AlphaFoldDB" id="W0RQR9"/>
<reference evidence="1 2" key="1">
    <citation type="journal article" date="2014" name="Genome Announc.">
        <title>Genome Sequence and Methylome of Soil Bacterium Gemmatirosa kalamazoonensis KBS708T, a Member of the Rarely Cultivated Gemmatimonadetes Phylum.</title>
        <authorList>
            <person name="Debruyn J.M."/>
            <person name="Radosevich M."/>
            <person name="Wommack K.E."/>
            <person name="Polson S.W."/>
            <person name="Hauser L.J."/>
            <person name="Fawaz M.N."/>
            <person name="Korlach J."/>
            <person name="Tsai Y.C."/>
        </authorList>
    </citation>
    <scope>NUCLEOTIDE SEQUENCE [LARGE SCALE GENOMIC DNA]</scope>
    <source>
        <strain evidence="1 2">KBS708</strain>
        <plasmid evidence="2">Plasmid 1</plasmid>
    </source>
</reference>
<accession>W0RQR9</accession>
<gene>
    <name evidence="1" type="ORF">J421_5267</name>
</gene>
<dbReference type="RefSeq" id="WP_025414129.1">
    <property type="nucleotide sequence ID" value="NZ_CP007129.1"/>
</dbReference>
<proteinExistence type="predicted"/>
<dbReference type="PROSITE" id="PS51318">
    <property type="entry name" value="TAT"/>
    <property type="match status" value="1"/>
</dbReference>
<geneLocation type="plasmid" evidence="1 2">
    <name>1</name>
</geneLocation>
<dbReference type="GO" id="GO:0016491">
    <property type="term" value="F:oxidoreductase activity"/>
    <property type="evidence" value="ECO:0007669"/>
    <property type="project" value="InterPro"/>
</dbReference>
<dbReference type="InterPro" id="IPR006311">
    <property type="entry name" value="TAT_signal"/>
</dbReference>
<dbReference type="Gene3D" id="3.40.109.10">
    <property type="entry name" value="NADH Oxidase"/>
    <property type="match status" value="1"/>
</dbReference>
<dbReference type="InterPro" id="IPR000415">
    <property type="entry name" value="Nitroreductase-like"/>
</dbReference>
<keyword evidence="1" id="KW-0614">Plasmid</keyword>
<dbReference type="EMBL" id="CP007129">
    <property type="protein sequence ID" value="AHG92802.1"/>
    <property type="molecule type" value="Genomic_DNA"/>
</dbReference>
<evidence type="ECO:0000313" key="2">
    <source>
        <dbReference type="Proteomes" id="UP000019151"/>
    </source>
</evidence>
<organism evidence="1 2">
    <name type="scientific">Gemmatirosa kalamazoonensis</name>
    <dbReference type="NCBI Taxonomy" id="861299"/>
    <lineage>
        <taxon>Bacteria</taxon>
        <taxon>Pseudomonadati</taxon>
        <taxon>Gemmatimonadota</taxon>
        <taxon>Gemmatimonadia</taxon>
        <taxon>Gemmatimonadales</taxon>
        <taxon>Gemmatimonadaceae</taxon>
        <taxon>Gemmatirosa</taxon>
    </lineage>
</organism>
<evidence type="ECO:0008006" key="3">
    <source>
        <dbReference type="Google" id="ProtNLM"/>
    </source>
</evidence>